<comment type="caution">
    <text evidence="3">The sequence shown here is derived from an EMBL/GenBank/DDBJ whole genome shotgun (WGS) entry which is preliminary data.</text>
</comment>
<dbReference type="Proteomes" id="UP000679725">
    <property type="component" value="Unassembled WGS sequence"/>
</dbReference>
<dbReference type="PANTHER" id="PTHR23028">
    <property type="entry name" value="ACETYLTRANSFERASE"/>
    <property type="match status" value="1"/>
</dbReference>
<keyword evidence="1" id="KW-1133">Transmembrane helix</keyword>
<feature type="transmembrane region" description="Helical" evidence="1">
    <location>
        <begin position="227"/>
        <end position="245"/>
    </location>
</feature>
<dbReference type="Pfam" id="PF01757">
    <property type="entry name" value="Acyl_transf_3"/>
    <property type="match status" value="1"/>
</dbReference>
<evidence type="ECO:0000256" key="1">
    <source>
        <dbReference type="SAM" id="Phobius"/>
    </source>
</evidence>
<feature type="transmembrane region" description="Helical" evidence="1">
    <location>
        <begin position="112"/>
        <end position="135"/>
    </location>
</feature>
<feature type="domain" description="Acyltransferase 3" evidence="2">
    <location>
        <begin position="3"/>
        <end position="310"/>
    </location>
</feature>
<dbReference type="RefSeq" id="WP_215236018.1">
    <property type="nucleotide sequence ID" value="NZ_CAJRAU010000008.1"/>
</dbReference>
<gene>
    <name evidence="3" type="ORF">DYBT9623_04755</name>
</gene>
<sequence length="342" mass="38882">MLNSIQILRAIAALLVVFAHFEFVKPAVGGFGVDIFFIISGFIMAYIVNKNSDAFLYRRLVRIIPIYWFMTLLTLALYAVKPSWFRSLIVTPEAVIKSLLFIPYRIKGSGPILSLGWTLTYEMFFYVCIAVFTAIFGNRKGMNACLIFLTLFVIVFNVFPVRNYIVQFYSNTIILEFVAGSLLYQYWKAFGNIKSGLLNAMGLSLGVASFVFLLFADYLHDPNLTRFILFGIPAFFIANAFLILEEKVNHKNKVHATAILLGDASYAMYLVHPFVIYAFIRLIFVRFKVEGTAFELTQLIGTMIIVCLVAVAIHKWFEKPVLKALKSVLDKRFDSKKVVKPV</sequence>
<feature type="transmembrane region" description="Helical" evidence="1">
    <location>
        <begin position="30"/>
        <end position="48"/>
    </location>
</feature>
<feature type="transmembrane region" description="Helical" evidence="1">
    <location>
        <begin position="60"/>
        <end position="80"/>
    </location>
</feature>
<accession>A0ABM8UWW4</accession>
<keyword evidence="1" id="KW-0812">Transmembrane</keyword>
<feature type="transmembrane region" description="Helical" evidence="1">
    <location>
        <begin position="296"/>
        <end position="317"/>
    </location>
</feature>
<name>A0ABM8UWW4_9BACT</name>
<evidence type="ECO:0000313" key="4">
    <source>
        <dbReference type="Proteomes" id="UP000679725"/>
    </source>
</evidence>
<protein>
    <recommendedName>
        <fullName evidence="2">Acyltransferase 3 domain-containing protein</fullName>
    </recommendedName>
</protein>
<feature type="transmembrane region" description="Helical" evidence="1">
    <location>
        <begin position="196"/>
        <end position="215"/>
    </location>
</feature>
<organism evidence="3 4">
    <name type="scientific">Dyadobacter linearis</name>
    <dbReference type="NCBI Taxonomy" id="2823330"/>
    <lineage>
        <taxon>Bacteria</taxon>
        <taxon>Pseudomonadati</taxon>
        <taxon>Bacteroidota</taxon>
        <taxon>Cytophagia</taxon>
        <taxon>Cytophagales</taxon>
        <taxon>Spirosomataceae</taxon>
        <taxon>Dyadobacter</taxon>
    </lineage>
</organism>
<feature type="transmembrane region" description="Helical" evidence="1">
    <location>
        <begin position="142"/>
        <end position="159"/>
    </location>
</feature>
<dbReference type="PANTHER" id="PTHR23028:SF131">
    <property type="entry name" value="BLR2367 PROTEIN"/>
    <property type="match status" value="1"/>
</dbReference>
<feature type="transmembrane region" description="Helical" evidence="1">
    <location>
        <begin position="165"/>
        <end position="184"/>
    </location>
</feature>
<dbReference type="InterPro" id="IPR050879">
    <property type="entry name" value="Acyltransferase_3"/>
</dbReference>
<keyword evidence="4" id="KW-1185">Reference proteome</keyword>
<feature type="transmembrane region" description="Helical" evidence="1">
    <location>
        <begin position="7"/>
        <end position="24"/>
    </location>
</feature>
<keyword evidence="1" id="KW-0472">Membrane</keyword>
<evidence type="ECO:0000313" key="3">
    <source>
        <dbReference type="EMBL" id="CAG5073271.1"/>
    </source>
</evidence>
<reference evidence="3 4" key="1">
    <citation type="submission" date="2021-04" db="EMBL/GenBank/DDBJ databases">
        <authorList>
            <person name="Rodrigo-Torres L."/>
            <person name="Arahal R. D."/>
            <person name="Lucena T."/>
        </authorList>
    </citation>
    <scope>NUCLEOTIDE SEQUENCE [LARGE SCALE GENOMIC DNA]</scope>
    <source>
        <strain evidence="3 4">CECT 9623</strain>
    </source>
</reference>
<proteinExistence type="predicted"/>
<dbReference type="EMBL" id="CAJRAU010000008">
    <property type="protein sequence ID" value="CAG5073271.1"/>
    <property type="molecule type" value="Genomic_DNA"/>
</dbReference>
<dbReference type="InterPro" id="IPR002656">
    <property type="entry name" value="Acyl_transf_3_dom"/>
</dbReference>
<feature type="transmembrane region" description="Helical" evidence="1">
    <location>
        <begin position="266"/>
        <end position="284"/>
    </location>
</feature>
<evidence type="ECO:0000259" key="2">
    <source>
        <dbReference type="Pfam" id="PF01757"/>
    </source>
</evidence>